<dbReference type="GO" id="GO:0004675">
    <property type="term" value="F:transmembrane receptor protein serine/threonine kinase activity"/>
    <property type="evidence" value="ECO:0007669"/>
    <property type="project" value="UniProtKB-EC"/>
</dbReference>
<dbReference type="Gene3D" id="3.30.200.20">
    <property type="entry name" value="Phosphorylase Kinase, domain 1"/>
    <property type="match status" value="1"/>
</dbReference>
<evidence type="ECO:0000259" key="18">
    <source>
        <dbReference type="PROSITE" id="PS51256"/>
    </source>
</evidence>
<keyword evidence="12 15" id="KW-0472">Membrane</keyword>
<keyword evidence="5" id="KW-0808">Transferase</keyword>
<evidence type="ECO:0000256" key="9">
    <source>
        <dbReference type="ARBA" id="ARBA00022777"/>
    </source>
</evidence>
<keyword evidence="7 16" id="KW-0732">Signal</keyword>
<dbReference type="PANTHER" id="PTHR23255">
    <property type="entry name" value="TRANSFORMING GROWTH FACTOR-BETA RECEPTOR TYPE I AND II"/>
    <property type="match status" value="1"/>
</dbReference>
<evidence type="ECO:0000256" key="13">
    <source>
        <dbReference type="ARBA" id="ARBA00023170"/>
    </source>
</evidence>
<reference evidence="19 20" key="2">
    <citation type="submission" date="2018-11" db="EMBL/GenBank/DDBJ databases">
        <authorList>
            <consortium name="Pathogen Informatics"/>
        </authorList>
    </citation>
    <scope>NUCLEOTIDE SEQUENCE [LARGE SCALE GENOMIC DNA]</scope>
</reference>
<evidence type="ECO:0000256" key="10">
    <source>
        <dbReference type="ARBA" id="ARBA00022840"/>
    </source>
</evidence>
<evidence type="ECO:0000259" key="17">
    <source>
        <dbReference type="PROSITE" id="PS50011"/>
    </source>
</evidence>
<dbReference type="EC" id="2.7.11.30" evidence="3"/>
<evidence type="ECO:0000256" key="4">
    <source>
        <dbReference type="ARBA" id="ARBA00022527"/>
    </source>
</evidence>
<evidence type="ECO:0000313" key="20">
    <source>
        <dbReference type="Proteomes" id="UP000267096"/>
    </source>
</evidence>
<evidence type="ECO:0000256" key="7">
    <source>
        <dbReference type="ARBA" id="ARBA00022729"/>
    </source>
</evidence>
<accession>A0A0M3K9T2</accession>
<evidence type="ECO:0000256" key="3">
    <source>
        <dbReference type="ARBA" id="ARBA00012401"/>
    </source>
</evidence>
<dbReference type="Proteomes" id="UP000267096">
    <property type="component" value="Unassembled WGS sequence"/>
</dbReference>
<dbReference type="InterPro" id="IPR045860">
    <property type="entry name" value="Snake_toxin-like_sf"/>
</dbReference>
<proteinExistence type="inferred from homology"/>
<evidence type="ECO:0000256" key="8">
    <source>
        <dbReference type="ARBA" id="ARBA00022741"/>
    </source>
</evidence>
<protein>
    <recommendedName>
        <fullName evidence="3">receptor protein serine/threonine kinase</fullName>
        <ecNumber evidence="3">2.7.11.30</ecNumber>
    </recommendedName>
</protein>
<dbReference type="EMBL" id="UYRR01033769">
    <property type="protein sequence ID" value="VDK59574.1"/>
    <property type="molecule type" value="Genomic_DNA"/>
</dbReference>
<dbReference type="GO" id="GO:0043235">
    <property type="term" value="C:receptor complex"/>
    <property type="evidence" value="ECO:0007669"/>
    <property type="project" value="TreeGrafter"/>
</dbReference>
<evidence type="ECO:0000256" key="1">
    <source>
        <dbReference type="ARBA" id="ARBA00004479"/>
    </source>
</evidence>
<evidence type="ECO:0000256" key="16">
    <source>
        <dbReference type="SAM" id="SignalP"/>
    </source>
</evidence>
<dbReference type="Pfam" id="PF00069">
    <property type="entry name" value="Pkinase"/>
    <property type="match status" value="1"/>
</dbReference>
<dbReference type="GO" id="GO:0005524">
    <property type="term" value="F:ATP binding"/>
    <property type="evidence" value="ECO:0007669"/>
    <property type="project" value="UniProtKB-UniRule"/>
</dbReference>
<dbReference type="InterPro" id="IPR011009">
    <property type="entry name" value="Kinase-like_dom_sf"/>
</dbReference>
<keyword evidence="4" id="KW-0723">Serine/threonine-protein kinase</keyword>
<keyword evidence="20" id="KW-1185">Reference proteome</keyword>
<keyword evidence="10 14" id="KW-0067">ATP-binding</keyword>
<dbReference type="InterPro" id="IPR008271">
    <property type="entry name" value="Ser/Thr_kinase_AS"/>
</dbReference>
<keyword evidence="11 15" id="KW-1133">Transmembrane helix</keyword>
<evidence type="ECO:0000256" key="5">
    <source>
        <dbReference type="ARBA" id="ARBA00022679"/>
    </source>
</evidence>
<dbReference type="WBParaSite" id="ASIM_0001772701-mRNA-1">
    <property type="protein sequence ID" value="ASIM_0001772701-mRNA-1"/>
    <property type="gene ID" value="ASIM_0001772701"/>
</dbReference>
<comment type="subcellular location">
    <subcellularLocation>
        <location evidence="1">Membrane</location>
        <topology evidence="1">Single-pass type I membrane protein</topology>
    </subcellularLocation>
</comment>
<feature type="transmembrane region" description="Helical" evidence="15">
    <location>
        <begin position="156"/>
        <end position="182"/>
    </location>
</feature>
<keyword evidence="8 14" id="KW-0547">Nucleotide-binding</keyword>
<dbReference type="Pfam" id="PF08515">
    <property type="entry name" value="TGF_beta_GS"/>
    <property type="match status" value="1"/>
</dbReference>
<dbReference type="PROSITE" id="PS00108">
    <property type="entry name" value="PROTEIN_KINASE_ST"/>
    <property type="match status" value="1"/>
</dbReference>
<dbReference type="SMART" id="SM00467">
    <property type="entry name" value="GS"/>
    <property type="match status" value="1"/>
</dbReference>
<dbReference type="PROSITE" id="PS00107">
    <property type="entry name" value="PROTEIN_KINASE_ATP"/>
    <property type="match status" value="1"/>
</dbReference>
<evidence type="ECO:0000313" key="21">
    <source>
        <dbReference type="WBParaSite" id="ASIM_0001772701-mRNA-1"/>
    </source>
</evidence>
<dbReference type="AlphaFoldDB" id="A0A0M3K9T2"/>
<evidence type="ECO:0000256" key="6">
    <source>
        <dbReference type="ARBA" id="ARBA00022692"/>
    </source>
</evidence>
<comment type="similarity">
    <text evidence="2">Belongs to the protein kinase superfamily. TKL Ser/Thr protein kinase family. TGFB receptor subfamily.</text>
</comment>
<evidence type="ECO:0000256" key="2">
    <source>
        <dbReference type="ARBA" id="ARBA00009605"/>
    </source>
</evidence>
<dbReference type="GO" id="GO:0005886">
    <property type="term" value="C:plasma membrane"/>
    <property type="evidence" value="ECO:0007669"/>
    <property type="project" value="TreeGrafter"/>
</dbReference>
<dbReference type="InterPro" id="IPR000333">
    <property type="entry name" value="TGFB_receptor"/>
</dbReference>
<dbReference type="InterPro" id="IPR000719">
    <property type="entry name" value="Prot_kinase_dom"/>
</dbReference>
<organism evidence="21">
    <name type="scientific">Anisakis simplex</name>
    <name type="common">Herring worm</name>
    <dbReference type="NCBI Taxonomy" id="6269"/>
    <lineage>
        <taxon>Eukaryota</taxon>
        <taxon>Metazoa</taxon>
        <taxon>Ecdysozoa</taxon>
        <taxon>Nematoda</taxon>
        <taxon>Chromadorea</taxon>
        <taxon>Rhabditida</taxon>
        <taxon>Spirurina</taxon>
        <taxon>Ascaridomorpha</taxon>
        <taxon>Ascaridoidea</taxon>
        <taxon>Anisakidae</taxon>
        <taxon>Anisakis</taxon>
        <taxon>Anisakis simplex complex</taxon>
    </lineage>
</organism>
<keyword evidence="9" id="KW-0418">Kinase</keyword>
<gene>
    <name evidence="19" type="ORF">ASIM_LOCUS17130</name>
</gene>
<sequence length="575" mass="64891">MMVMMIQLNIIHRSVAVVILLSVFVSALNDTTDPGYAILQFMQRYDANLKYPVNLENDLLCNCTHVGCDKEVARLLGRNFTRICRSRGGTCYKRIARDGSVIHACIGADAVPDLFCSARQPMPDGSVMACCNNRSFCNGDLHLELPVQVKEDSTRWRVVIIVLTVLIALALVFGILFTVAVINKPIKQCVFYWLFRRSNVSNTQETGTEEMLLGSPSDDLAHLSDLLGNLDDSDTTGSGSGLPLLVQRTIARQIELHSEIGKGRFGEVWLGSWKGDPVAVKIFSSRDERSWNREVEVFQTNMLRHSNILRFIASDNKVHIHSLLFDIVQQDELWMCLTDTGTSMQLWLVTEYHAFGSLFDYLSQNTICSVVMLQMLRSIANGLAFLHAEVPGMHSKPAIAHRDLKTKNILVKSNLTCVIADLGLAVRYINGELNLPDNNKCGTIRYLSPEVLSDSYAINQFDAYKMSDMYAVGLIIWELATRCDVNEPIQNYEPPYSEWVTRDPSIEEMRECVCVQKHRPTLCDMWKSDKMMSDIERMMTECWAESPSNRLTAMNVRIAVDRLANSFDIKLQTTS</sequence>
<feature type="domain" description="GS" evidence="18">
    <location>
        <begin position="224"/>
        <end position="253"/>
    </location>
</feature>
<dbReference type="Gene3D" id="2.10.60.10">
    <property type="entry name" value="CD59"/>
    <property type="match status" value="1"/>
</dbReference>
<evidence type="ECO:0000313" key="19">
    <source>
        <dbReference type="EMBL" id="VDK59574.1"/>
    </source>
</evidence>
<keyword evidence="13" id="KW-0675">Receptor</keyword>
<feature type="binding site" evidence="14">
    <location>
        <position position="281"/>
    </location>
    <ligand>
        <name>ATP</name>
        <dbReference type="ChEBI" id="CHEBI:30616"/>
    </ligand>
</feature>
<dbReference type="SMART" id="SM00220">
    <property type="entry name" value="S_TKc"/>
    <property type="match status" value="1"/>
</dbReference>
<dbReference type="PANTHER" id="PTHR23255:SF71">
    <property type="entry name" value="RECEPTOR PROTEIN SERINE_THREONINE KINASE"/>
    <property type="match status" value="1"/>
</dbReference>
<feature type="domain" description="Protein kinase" evidence="17">
    <location>
        <begin position="254"/>
        <end position="568"/>
    </location>
</feature>
<dbReference type="SUPFAM" id="SSF56112">
    <property type="entry name" value="Protein kinase-like (PK-like)"/>
    <property type="match status" value="1"/>
</dbReference>
<dbReference type="FunFam" id="1.10.510.10:FF:000304">
    <property type="entry name" value="Receptor protein serine/threonine kinase"/>
    <property type="match status" value="1"/>
</dbReference>
<dbReference type="InterPro" id="IPR017441">
    <property type="entry name" value="Protein_kinase_ATP_BS"/>
</dbReference>
<dbReference type="OrthoDB" id="69842at2759"/>
<dbReference type="GO" id="GO:0071363">
    <property type="term" value="P:cellular response to growth factor stimulus"/>
    <property type="evidence" value="ECO:0007669"/>
    <property type="project" value="TreeGrafter"/>
</dbReference>
<dbReference type="InterPro" id="IPR003605">
    <property type="entry name" value="GS_dom"/>
</dbReference>
<feature type="chain" id="PRO_5043121337" description="receptor protein serine/threonine kinase" evidence="16">
    <location>
        <begin position="17"/>
        <end position="575"/>
    </location>
</feature>
<keyword evidence="6 15" id="KW-0812">Transmembrane</keyword>
<evidence type="ECO:0000256" key="11">
    <source>
        <dbReference type="ARBA" id="ARBA00022989"/>
    </source>
</evidence>
<evidence type="ECO:0000256" key="12">
    <source>
        <dbReference type="ARBA" id="ARBA00023136"/>
    </source>
</evidence>
<dbReference type="PROSITE" id="PS51256">
    <property type="entry name" value="GS"/>
    <property type="match status" value="1"/>
</dbReference>
<reference evidence="21" key="1">
    <citation type="submission" date="2017-02" db="UniProtKB">
        <authorList>
            <consortium name="WormBaseParasite"/>
        </authorList>
    </citation>
    <scope>IDENTIFICATION</scope>
</reference>
<name>A0A0M3K9T2_ANISI</name>
<evidence type="ECO:0000256" key="15">
    <source>
        <dbReference type="SAM" id="Phobius"/>
    </source>
</evidence>
<dbReference type="PROSITE" id="PS50011">
    <property type="entry name" value="PROTEIN_KINASE_DOM"/>
    <property type="match status" value="1"/>
</dbReference>
<feature type="signal peptide" evidence="16">
    <location>
        <begin position="1"/>
        <end position="16"/>
    </location>
</feature>
<dbReference type="Gene3D" id="1.10.510.10">
    <property type="entry name" value="Transferase(Phosphotransferase) domain 1"/>
    <property type="match status" value="1"/>
</dbReference>
<evidence type="ECO:0000256" key="14">
    <source>
        <dbReference type="PROSITE-ProRule" id="PRU10141"/>
    </source>
</evidence>